<dbReference type="AlphaFoldDB" id="A0A8S8XG80"/>
<keyword evidence="5 6" id="KW-0472">Membrane</keyword>
<keyword evidence="8" id="KW-1185">Reference proteome</keyword>
<dbReference type="InterPro" id="IPR004814">
    <property type="entry name" value="Oligopep_transpt"/>
</dbReference>
<feature type="transmembrane region" description="Helical" evidence="6">
    <location>
        <begin position="633"/>
        <end position="650"/>
    </location>
</feature>
<comment type="caution">
    <text evidence="7">The sequence shown here is derived from an EMBL/GenBank/DDBJ whole genome shotgun (WGS) entry which is preliminary data.</text>
</comment>
<feature type="transmembrane region" description="Helical" evidence="6">
    <location>
        <begin position="187"/>
        <end position="211"/>
    </location>
</feature>
<evidence type="ECO:0000256" key="4">
    <source>
        <dbReference type="ARBA" id="ARBA00022989"/>
    </source>
</evidence>
<protein>
    <submittedName>
        <fullName evidence="7">Oligopeptide transporter, OPT family protein</fullName>
    </submittedName>
</protein>
<gene>
    <name evidence="7" type="ORF">TMPK1_27140</name>
</gene>
<sequence>MQDRIPDSASLPELTLRGLVLGALITIVFTAANLYLALKVGIGIATSIPAAVISMGVLRFTRNANMLENNIVQTVASSAGTLTAVVLSLPGLVLIGAWSGFPFWYTAGICAIGGILGVTYTVPLRRALVVETALPFPEGVAAAEILRVGAAGNKDAGLRDVVLGAVAAAGFALAGAIKLFAESFTGWIRIGGATTGVSASFSFALIGAGWLVGITVGLASLLGFVIAWGVAVPYLTLTVPHAPEVSDVAHAVTMWRTQVRFLGVGCIAVAAVWTLLQLLRPMLRGIQASMRALRQQRAGGSALPRTERDMPFNRIVQISLAMIVPLTALLSIFATSQAGFGDTPPLVLIAAAVVFVMLFGFLVAAACGYMAGLIGASNSPISGIGIVATILVAVPLAALLGDVDGGLRDAVVALIIFTVSVIVAVATISNDNLQDLKTGQLVGATPWKQQVALIVGVLVGACVIPPMMDLLYQAYGFASSLPRAGMDPRQALAAPQATLIATLTKGIVAASIDWTQILLGAAIGVALIVVDVVLQRTTRNARLPVLAVGLGIYLPAGTSIAIVLGAVLAWLLNRALKNRADREASLRRGVLLASGLIVGESLFGVALATIILATGAQEPLALLGPSFEPTADWLGGLAFLAIALFLYRRGHKPSGHETL</sequence>
<dbReference type="InterPro" id="IPR004813">
    <property type="entry name" value="OPT"/>
</dbReference>
<dbReference type="EMBL" id="BOPV01000001">
    <property type="protein sequence ID" value="GIL40477.1"/>
    <property type="molecule type" value="Genomic_DNA"/>
</dbReference>
<feature type="transmembrane region" description="Helical" evidence="6">
    <location>
        <begin position="410"/>
        <end position="430"/>
    </location>
</feature>
<dbReference type="Proteomes" id="UP000681075">
    <property type="component" value="Unassembled WGS sequence"/>
</dbReference>
<feature type="transmembrane region" description="Helical" evidence="6">
    <location>
        <begin position="14"/>
        <end position="36"/>
    </location>
</feature>
<dbReference type="NCBIfam" id="TIGR00733">
    <property type="entry name" value="OPT family oligopeptide transporter"/>
    <property type="match status" value="1"/>
</dbReference>
<feature type="transmembrane region" description="Helical" evidence="6">
    <location>
        <begin position="591"/>
        <end position="613"/>
    </location>
</feature>
<feature type="transmembrane region" description="Helical" evidence="6">
    <location>
        <begin position="517"/>
        <end position="534"/>
    </location>
</feature>
<accession>A0A8S8XG80</accession>
<feature type="transmembrane region" description="Helical" evidence="6">
    <location>
        <begin position="381"/>
        <end position="398"/>
    </location>
</feature>
<keyword evidence="4 6" id="KW-1133">Transmembrane helix</keyword>
<dbReference type="Pfam" id="PF03169">
    <property type="entry name" value="OPT"/>
    <property type="match status" value="1"/>
</dbReference>
<dbReference type="PANTHER" id="PTHR31645">
    <property type="entry name" value="OLIGOPEPTIDE TRANSPORTER YGL114W-RELATED"/>
    <property type="match status" value="1"/>
</dbReference>
<evidence type="ECO:0000256" key="1">
    <source>
        <dbReference type="ARBA" id="ARBA00004141"/>
    </source>
</evidence>
<feature type="transmembrane region" description="Helical" evidence="6">
    <location>
        <begin position="451"/>
        <end position="472"/>
    </location>
</feature>
<dbReference type="InterPro" id="IPR045035">
    <property type="entry name" value="YSL-like"/>
</dbReference>
<feature type="transmembrane region" description="Helical" evidence="6">
    <location>
        <begin position="72"/>
        <end position="97"/>
    </location>
</feature>
<feature type="transmembrane region" description="Helical" evidence="6">
    <location>
        <begin position="259"/>
        <end position="279"/>
    </location>
</feature>
<comment type="subcellular location">
    <subcellularLocation>
        <location evidence="1">Membrane</location>
        <topology evidence="1">Multi-pass membrane protein</topology>
    </subcellularLocation>
</comment>
<evidence type="ECO:0000313" key="7">
    <source>
        <dbReference type="EMBL" id="GIL40477.1"/>
    </source>
</evidence>
<feature type="transmembrane region" description="Helical" evidence="6">
    <location>
        <begin position="42"/>
        <end position="60"/>
    </location>
</feature>
<dbReference type="GO" id="GO:0035673">
    <property type="term" value="F:oligopeptide transmembrane transporter activity"/>
    <property type="evidence" value="ECO:0007669"/>
    <property type="project" value="InterPro"/>
</dbReference>
<name>A0A8S8XG80_9PROT</name>
<dbReference type="GO" id="GO:0016020">
    <property type="term" value="C:membrane"/>
    <property type="evidence" value="ECO:0007669"/>
    <property type="project" value="UniProtKB-SubCell"/>
</dbReference>
<evidence type="ECO:0000313" key="8">
    <source>
        <dbReference type="Proteomes" id="UP000681075"/>
    </source>
</evidence>
<evidence type="ECO:0000256" key="6">
    <source>
        <dbReference type="SAM" id="Phobius"/>
    </source>
</evidence>
<dbReference type="PANTHER" id="PTHR31645:SF0">
    <property type="entry name" value="OLIGOPEPTIDE TRANSPORTER YGL114W-RELATED"/>
    <property type="match status" value="1"/>
</dbReference>
<dbReference type="RefSeq" id="WP_420243576.1">
    <property type="nucleotide sequence ID" value="NZ_BOPV01000001.1"/>
</dbReference>
<proteinExistence type="predicted"/>
<feature type="transmembrane region" description="Helical" evidence="6">
    <location>
        <begin position="492"/>
        <end position="510"/>
    </location>
</feature>
<feature type="transmembrane region" description="Helical" evidence="6">
    <location>
        <begin position="161"/>
        <end position="181"/>
    </location>
</feature>
<feature type="transmembrane region" description="Helical" evidence="6">
    <location>
        <begin position="218"/>
        <end position="239"/>
    </location>
</feature>
<keyword evidence="2" id="KW-0813">Transport</keyword>
<feature type="transmembrane region" description="Helical" evidence="6">
    <location>
        <begin position="103"/>
        <end position="122"/>
    </location>
</feature>
<reference evidence="7" key="1">
    <citation type="submission" date="2021-02" db="EMBL/GenBank/DDBJ databases">
        <title>Genome sequence of Rhodospirillales sp. strain TMPK1 isolated from soil.</title>
        <authorList>
            <person name="Nakai R."/>
            <person name="Kusada H."/>
            <person name="Tamaki H."/>
        </authorList>
    </citation>
    <scope>NUCLEOTIDE SEQUENCE</scope>
    <source>
        <strain evidence="7">TMPK1</strain>
    </source>
</reference>
<feature type="transmembrane region" description="Helical" evidence="6">
    <location>
        <begin position="315"/>
        <end position="334"/>
    </location>
</feature>
<feature type="transmembrane region" description="Helical" evidence="6">
    <location>
        <begin position="346"/>
        <end position="369"/>
    </location>
</feature>
<evidence type="ECO:0000256" key="2">
    <source>
        <dbReference type="ARBA" id="ARBA00022448"/>
    </source>
</evidence>
<keyword evidence="3 6" id="KW-0812">Transmembrane</keyword>
<evidence type="ECO:0000256" key="3">
    <source>
        <dbReference type="ARBA" id="ARBA00022692"/>
    </source>
</evidence>
<dbReference type="NCBIfam" id="TIGR00728">
    <property type="entry name" value="OPT_sfam"/>
    <property type="match status" value="1"/>
</dbReference>
<organism evidence="7 8">
    <name type="scientific">Roseiterribacter gracilis</name>
    <dbReference type="NCBI Taxonomy" id="2812848"/>
    <lineage>
        <taxon>Bacteria</taxon>
        <taxon>Pseudomonadati</taxon>
        <taxon>Pseudomonadota</taxon>
        <taxon>Alphaproteobacteria</taxon>
        <taxon>Rhodospirillales</taxon>
        <taxon>Roseiterribacteraceae</taxon>
        <taxon>Roseiterribacter</taxon>
    </lineage>
</organism>
<evidence type="ECO:0000256" key="5">
    <source>
        <dbReference type="ARBA" id="ARBA00023136"/>
    </source>
</evidence>
<feature type="transmembrane region" description="Helical" evidence="6">
    <location>
        <begin position="546"/>
        <end position="571"/>
    </location>
</feature>